<evidence type="ECO:0000313" key="2">
    <source>
        <dbReference type="EMBL" id="KAJ4000694.1"/>
    </source>
</evidence>
<dbReference type="EMBL" id="MU790518">
    <property type="protein sequence ID" value="KAJ4000694.1"/>
    <property type="molecule type" value="Genomic_DNA"/>
</dbReference>
<feature type="compositionally biased region" description="Polar residues" evidence="1">
    <location>
        <begin position="208"/>
        <end position="218"/>
    </location>
</feature>
<keyword evidence="3" id="KW-1185">Reference proteome</keyword>
<comment type="caution">
    <text evidence="2">The sequence shown here is derived from an EMBL/GenBank/DDBJ whole genome shotgun (WGS) entry which is preliminary data.</text>
</comment>
<dbReference type="Proteomes" id="UP001163828">
    <property type="component" value="Unassembled WGS sequence"/>
</dbReference>
<sequence>MNTVTSELPPRPIVDTQNPLYCPAESASEYLQSIKTGGGIRKLSKKGKLTSLLGKKGKKITVSSFSKMLAQAAVAMRKEKENHSGRKELALSLSQISANDSHDYGTPKRRPIRKTRKDRAAQSLVKEKLLTPSPQHNISPTFHSICVSLPKIPIDDLLSESPTSTISLPFTDASADSSITNSISPSVPLAPPGLNLQTKHEPPHESDIGQQQPKSSACIQQTKNETFIPEKQKKRSLEEAFPELLKKPSMFHRSIPVELQPETCMYLYHVLPGMLIPVLRSRLQ</sequence>
<feature type="region of interest" description="Disordered" evidence="1">
    <location>
        <begin position="179"/>
        <end position="218"/>
    </location>
</feature>
<proteinExistence type="predicted"/>
<reference evidence="2" key="1">
    <citation type="submission" date="2022-08" db="EMBL/GenBank/DDBJ databases">
        <authorList>
            <consortium name="DOE Joint Genome Institute"/>
            <person name="Min B."/>
            <person name="Riley R."/>
            <person name="Sierra-Patev S."/>
            <person name="Naranjo-Ortiz M."/>
            <person name="Looney B."/>
            <person name="Konkel Z."/>
            <person name="Slot J.C."/>
            <person name="Sakamoto Y."/>
            <person name="Steenwyk J.L."/>
            <person name="Rokas A."/>
            <person name="Carro J."/>
            <person name="Camarero S."/>
            <person name="Ferreira P."/>
            <person name="Molpeceres G."/>
            <person name="Ruiz-Duenas F.J."/>
            <person name="Serrano A."/>
            <person name="Henrissat B."/>
            <person name="Drula E."/>
            <person name="Hughes K.W."/>
            <person name="Mata J.L."/>
            <person name="Ishikawa N.K."/>
            <person name="Vargas-Isla R."/>
            <person name="Ushijima S."/>
            <person name="Smith C.A."/>
            <person name="Ahrendt S."/>
            <person name="Andreopoulos W."/>
            <person name="He G."/>
            <person name="Labutti K."/>
            <person name="Lipzen A."/>
            <person name="Ng V."/>
            <person name="Sandor L."/>
            <person name="Barry K."/>
            <person name="Martinez A.T."/>
            <person name="Xiao Y."/>
            <person name="Gibbons J.G."/>
            <person name="Terashima K."/>
            <person name="Hibbett D.S."/>
            <person name="Grigoriev I.V."/>
        </authorList>
    </citation>
    <scope>NUCLEOTIDE SEQUENCE</scope>
    <source>
        <strain evidence="2">TFB10827</strain>
    </source>
</reference>
<evidence type="ECO:0000313" key="3">
    <source>
        <dbReference type="Proteomes" id="UP001163828"/>
    </source>
</evidence>
<organism evidence="2 3">
    <name type="scientific">Lentinula boryana</name>
    <dbReference type="NCBI Taxonomy" id="40481"/>
    <lineage>
        <taxon>Eukaryota</taxon>
        <taxon>Fungi</taxon>
        <taxon>Dikarya</taxon>
        <taxon>Basidiomycota</taxon>
        <taxon>Agaricomycotina</taxon>
        <taxon>Agaricomycetes</taxon>
        <taxon>Agaricomycetidae</taxon>
        <taxon>Agaricales</taxon>
        <taxon>Marasmiineae</taxon>
        <taxon>Omphalotaceae</taxon>
        <taxon>Lentinula</taxon>
    </lineage>
</organism>
<feature type="compositionally biased region" description="Basic residues" evidence="1">
    <location>
        <begin position="107"/>
        <end position="117"/>
    </location>
</feature>
<feature type="region of interest" description="Disordered" evidence="1">
    <location>
        <begin position="98"/>
        <end position="118"/>
    </location>
</feature>
<accession>A0ABQ8QQA1</accession>
<protein>
    <submittedName>
        <fullName evidence="2">Uncharacterized protein</fullName>
    </submittedName>
</protein>
<evidence type="ECO:0000256" key="1">
    <source>
        <dbReference type="SAM" id="MobiDB-lite"/>
    </source>
</evidence>
<name>A0ABQ8QQA1_9AGAR</name>
<feature type="compositionally biased region" description="Basic and acidic residues" evidence="1">
    <location>
        <begin position="198"/>
        <end position="207"/>
    </location>
</feature>
<gene>
    <name evidence="2" type="ORF">F5050DRAFT_368370</name>
</gene>